<organism evidence="7 8">
    <name type="scientific">Hermetia illucens</name>
    <name type="common">Black soldier fly</name>
    <dbReference type="NCBI Taxonomy" id="343691"/>
    <lineage>
        <taxon>Eukaryota</taxon>
        <taxon>Metazoa</taxon>
        <taxon>Ecdysozoa</taxon>
        <taxon>Arthropoda</taxon>
        <taxon>Hexapoda</taxon>
        <taxon>Insecta</taxon>
        <taxon>Pterygota</taxon>
        <taxon>Neoptera</taxon>
        <taxon>Endopterygota</taxon>
        <taxon>Diptera</taxon>
        <taxon>Brachycera</taxon>
        <taxon>Stratiomyomorpha</taxon>
        <taxon>Stratiomyidae</taxon>
        <taxon>Hermetiinae</taxon>
        <taxon>Hermetia</taxon>
    </lineage>
</organism>
<keyword evidence="3" id="KW-0560">Oxidoreductase</keyword>
<protein>
    <recommendedName>
        <fullName evidence="6">Fe2OG dioxygenase domain-containing protein</fullName>
    </recommendedName>
</protein>
<keyword evidence="8" id="KW-1185">Reference proteome</keyword>
<keyword evidence="2" id="KW-0223">Dioxygenase</keyword>
<dbReference type="GO" id="GO:0035515">
    <property type="term" value="F:oxidative RNA demethylase activity"/>
    <property type="evidence" value="ECO:0007669"/>
    <property type="project" value="TreeGrafter"/>
</dbReference>
<feature type="binding site" evidence="5">
    <location>
        <position position="254"/>
    </location>
    <ligand>
        <name>Fe cation</name>
        <dbReference type="ChEBI" id="CHEBI:24875"/>
        <note>catalytic</note>
    </ligand>
</feature>
<evidence type="ECO:0000256" key="2">
    <source>
        <dbReference type="ARBA" id="ARBA00022964"/>
    </source>
</evidence>
<dbReference type="OrthoDB" id="6614653at2759"/>
<keyword evidence="4 5" id="KW-0408">Iron</keyword>
<dbReference type="InParanoid" id="A0A7R8YZQ7"/>
<evidence type="ECO:0000256" key="5">
    <source>
        <dbReference type="PIRSR" id="PIRSR604574-2"/>
    </source>
</evidence>
<reference evidence="7 8" key="1">
    <citation type="submission" date="2020-11" db="EMBL/GenBank/DDBJ databases">
        <authorList>
            <person name="Wallbank WR R."/>
            <person name="Pardo Diaz C."/>
            <person name="Kozak K."/>
            <person name="Martin S."/>
            <person name="Jiggins C."/>
            <person name="Moest M."/>
            <person name="Warren A I."/>
            <person name="Generalovic N T."/>
            <person name="Byers J.R.P. K."/>
            <person name="Montejo-Kovacevich G."/>
            <person name="Yen C E."/>
        </authorList>
    </citation>
    <scope>NUCLEOTIDE SEQUENCE [LARGE SCALE GENOMIC DNA]</scope>
</reference>
<dbReference type="GO" id="GO:0005634">
    <property type="term" value="C:nucleus"/>
    <property type="evidence" value="ECO:0007669"/>
    <property type="project" value="TreeGrafter"/>
</dbReference>
<accession>A0A7R8YZQ7</accession>
<dbReference type="Gene3D" id="2.60.120.590">
    <property type="entry name" value="Alpha-ketoglutarate-dependent dioxygenase AlkB-like"/>
    <property type="match status" value="1"/>
</dbReference>
<dbReference type="OMA" id="YKRRDPP"/>
<dbReference type="Pfam" id="PF13532">
    <property type="entry name" value="2OG-FeII_Oxy_2"/>
    <property type="match status" value="1"/>
</dbReference>
<dbReference type="InterPro" id="IPR004574">
    <property type="entry name" value="Alkb"/>
</dbReference>
<evidence type="ECO:0000313" key="7">
    <source>
        <dbReference type="EMBL" id="CAD7091534.1"/>
    </source>
</evidence>
<sequence length="339" mass="38953">MAERNFKESFKFYKARFPAPDLSEVLDVDNASEETCSPFKAQTSGSNPFPLILKPPDKWLCYEVNNRPGLIFIRNPFTALGQRYWVVRSVRDYPQAPNVVNLIPKKFEKEVIDDWWRAFRSAKDPKFRENLKASMRWATLGYHHDWDTKVYSESMKNVFPTDLREMTKFFAKALGYGKYSAEAAIVNFYPLGTTLSGHTDHSEADLDAPLFSFSFGQKAIFLIGGPTKEEPATALFLRSGDVVVMSKQSRLCYHAVPRVMKDCLEPWKNLGESSTTVCEKDEVEQPNCKKMKEETSDLLAELLDDCRDDSFWKPFQSYLETTRININIRQVLKDGQTSL</sequence>
<feature type="binding site" evidence="5">
    <location>
        <position position="200"/>
    </location>
    <ligand>
        <name>Fe cation</name>
        <dbReference type="ChEBI" id="CHEBI:24875"/>
        <note>catalytic</note>
    </ligand>
</feature>
<evidence type="ECO:0000259" key="6">
    <source>
        <dbReference type="PROSITE" id="PS51471"/>
    </source>
</evidence>
<gene>
    <name evidence="7" type="ORF">HERILL_LOCUS13949</name>
</gene>
<evidence type="ECO:0000256" key="1">
    <source>
        <dbReference type="ARBA" id="ARBA00022723"/>
    </source>
</evidence>
<evidence type="ECO:0000256" key="4">
    <source>
        <dbReference type="ARBA" id="ARBA00023004"/>
    </source>
</evidence>
<dbReference type="GO" id="GO:0008198">
    <property type="term" value="F:ferrous iron binding"/>
    <property type="evidence" value="ECO:0007669"/>
    <property type="project" value="TreeGrafter"/>
</dbReference>
<dbReference type="InterPro" id="IPR005123">
    <property type="entry name" value="Oxoglu/Fe-dep_dioxygenase_dom"/>
</dbReference>
<dbReference type="AlphaFoldDB" id="A0A7R8YZQ7"/>
<dbReference type="GO" id="GO:0005737">
    <property type="term" value="C:cytoplasm"/>
    <property type="evidence" value="ECO:0007669"/>
    <property type="project" value="TreeGrafter"/>
</dbReference>
<dbReference type="InterPro" id="IPR037151">
    <property type="entry name" value="AlkB-like_sf"/>
</dbReference>
<evidence type="ECO:0000256" key="3">
    <source>
        <dbReference type="ARBA" id="ARBA00023002"/>
    </source>
</evidence>
<dbReference type="Proteomes" id="UP000594454">
    <property type="component" value="Chromosome 5"/>
</dbReference>
<keyword evidence="1 5" id="KW-0479">Metal-binding</keyword>
<dbReference type="FunCoup" id="A0A7R8YZQ7">
    <property type="interactions" value="2471"/>
</dbReference>
<dbReference type="GO" id="GO:0035516">
    <property type="term" value="F:broad specificity oxidative DNA demethylase activity"/>
    <property type="evidence" value="ECO:0007669"/>
    <property type="project" value="TreeGrafter"/>
</dbReference>
<dbReference type="PANTHER" id="PTHR16557">
    <property type="entry name" value="ALKYLATED DNA REPAIR PROTEIN ALKB-RELATED"/>
    <property type="match status" value="1"/>
</dbReference>
<dbReference type="PANTHER" id="PTHR16557:SF2">
    <property type="entry name" value="NUCLEIC ACID DIOXYGENASE ALKBH1"/>
    <property type="match status" value="1"/>
</dbReference>
<proteinExistence type="predicted"/>
<feature type="domain" description="Fe2OG dioxygenase" evidence="6">
    <location>
        <begin position="180"/>
        <end position="332"/>
    </location>
</feature>
<dbReference type="EMBL" id="LR899013">
    <property type="protein sequence ID" value="CAD7091534.1"/>
    <property type="molecule type" value="Genomic_DNA"/>
</dbReference>
<evidence type="ECO:0000313" key="8">
    <source>
        <dbReference type="Proteomes" id="UP000594454"/>
    </source>
</evidence>
<name>A0A7R8YZQ7_HERIL</name>
<dbReference type="PROSITE" id="PS51471">
    <property type="entry name" value="FE2OG_OXY"/>
    <property type="match status" value="1"/>
</dbReference>
<dbReference type="InterPro" id="IPR027450">
    <property type="entry name" value="AlkB-like"/>
</dbReference>
<comment type="cofactor">
    <cofactor evidence="5">
        <name>Fe(2+)</name>
        <dbReference type="ChEBI" id="CHEBI:29033"/>
    </cofactor>
    <text evidence="5">Binds 1 Fe(2+) ion per subunit.</text>
</comment>
<dbReference type="SUPFAM" id="SSF51197">
    <property type="entry name" value="Clavaminate synthase-like"/>
    <property type="match status" value="1"/>
</dbReference>
<dbReference type="GO" id="GO:0035513">
    <property type="term" value="P:oxidative RNA demethylation"/>
    <property type="evidence" value="ECO:0007669"/>
    <property type="project" value="TreeGrafter"/>
</dbReference>
<feature type="binding site" evidence="5">
    <location>
        <position position="198"/>
    </location>
    <ligand>
        <name>Fe cation</name>
        <dbReference type="ChEBI" id="CHEBI:24875"/>
        <note>catalytic</note>
    </ligand>
</feature>